<gene>
    <name evidence="1" type="ORF">Phi16_50</name>
</gene>
<protein>
    <submittedName>
        <fullName evidence="1">Uncharacterized protein</fullName>
    </submittedName>
</protein>
<sequence length="75" mass="8740">MKFYYVALTINPEQPVKTLGGRKLAYYNKLCQAVYQCKALNNSFVAWKDYINKETRESPYKVYCVESEPTEVTSD</sequence>
<reference evidence="1 2" key="1">
    <citation type="journal article" date="2016" name="Sci. Rep.">
        <title>Comparative genomics and functional analysis of the 936 group of lactococcal Siphoviridae phages.</title>
        <authorList>
            <person name="Murphy J."/>
            <person name="Bottacini F."/>
            <person name="Mahony J."/>
            <person name="Kelleher P."/>
            <person name="Neve H."/>
            <person name="Zomer A."/>
            <person name="Nauta A."/>
            <person name="van Sinderen D."/>
        </authorList>
    </citation>
    <scope>NUCLEOTIDE SEQUENCE [LARGE SCALE GENOMIC DNA]</scope>
</reference>
<organism evidence="1 2">
    <name type="scientific">Lactococcus phage 936 group phage Phi.16</name>
    <dbReference type="NCBI Taxonomy" id="1636554"/>
    <lineage>
        <taxon>Viruses</taxon>
        <taxon>Duplodnaviria</taxon>
        <taxon>Heunggongvirae</taxon>
        <taxon>Uroviricota</taxon>
        <taxon>Caudoviricetes</taxon>
        <taxon>Skunavirus</taxon>
        <taxon>Skunavirus L18</taxon>
    </lineage>
</organism>
<accession>A0A126HDZ2</accession>
<name>A0A126HDZ2_9CAUD</name>
<evidence type="ECO:0000313" key="2">
    <source>
        <dbReference type="Proteomes" id="UP000222300"/>
    </source>
</evidence>
<evidence type="ECO:0000313" key="1">
    <source>
        <dbReference type="EMBL" id="ALM64837.1"/>
    </source>
</evidence>
<dbReference type="EMBL" id="KP793135">
    <property type="protein sequence ID" value="ALM64837.1"/>
    <property type="molecule type" value="Genomic_DNA"/>
</dbReference>
<proteinExistence type="predicted"/>
<dbReference type="Proteomes" id="UP000222300">
    <property type="component" value="Segment"/>
</dbReference>